<keyword evidence="2" id="KW-1185">Reference proteome</keyword>
<evidence type="ECO:0000313" key="2">
    <source>
        <dbReference type="Proteomes" id="UP001292094"/>
    </source>
</evidence>
<evidence type="ECO:0000313" key="1">
    <source>
        <dbReference type="EMBL" id="KAK4288178.1"/>
    </source>
</evidence>
<comment type="caution">
    <text evidence="1">The sequence shown here is derived from an EMBL/GenBank/DDBJ whole genome shotgun (WGS) entry which is preliminary data.</text>
</comment>
<accession>A0AAE1NDZ9</accession>
<dbReference type="Proteomes" id="UP001292094">
    <property type="component" value="Unassembled WGS sequence"/>
</dbReference>
<sequence>MIKELHCIWIGTHLAQLTPNSVSKQPDLPDFLERRAGGVSFPMQMRRSSAQRKQLEAKLFISLTGGP</sequence>
<dbReference type="EMBL" id="JAWZYT010006435">
    <property type="protein sequence ID" value="KAK4288178.1"/>
    <property type="molecule type" value="Genomic_DNA"/>
</dbReference>
<gene>
    <name evidence="1" type="ORF">Pmani_038780</name>
</gene>
<organism evidence="1 2">
    <name type="scientific">Petrolisthes manimaculis</name>
    <dbReference type="NCBI Taxonomy" id="1843537"/>
    <lineage>
        <taxon>Eukaryota</taxon>
        <taxon>Metazoa</taxon>
        <taxon>Ecdysozoa</taxon>
        <taxon>Arthropoda</taxon>
        <taxon>Crustacea</taxon>
        <taxon>Multicrustacea</taxon>
        <taxon>Malacostraca</taxon>
        <taxon>Eumalacostraca</taxon>
        <taxon>Eucarida</taxon>
        <taxon>Decapoda</taxon>
        <taxon>Pleocyemata</taxon>
        <taxon>Anomura</taxon>
        <taxon>Galatheoidea</taxon>
        <taxon>Porcellanidae</taxon>
        <taxon>Petrolisthes</taxon>
    </lineage>
</organism>
<dbReference type="AlphaFoldDB" id="A0AAE1NDZ9"/>
<name>A0AAE1NDZ9_9EUCA</name>
<protein>
    <submittedName>
        <fullName evidence="1">Uncharacterized protein</fullName>
    </submittedName>
</protein>
<proteinExistence type="predicted"/>
<reference evidence="1" key="1">
    <citation type="submission" date="2023-11" db="EMBL/GenBank/DDBJ databases">
        <title>Genome assemblies of two species of porcelain crab, Petrolisthes cinctipes and Petrolisthes manimaculis (Anomura: Porcellanidae).</title>
        <authorList>
            <person name="Angst P."/>
        </authorList>
    </citation>
    <scope>NUCLEOTIDE SEQUENCE</scope>
    <source>
        <strain evidence="1">PB745_02</strain>
        <tissue evidence="1">Gill</tissue>
    </source>
</reference>